<dbReference type="Proteomes" id="UP000192328">
    <property type="component" value="Unassembled WGS sequence"/>
</dbReference>
<evidence type="ECO:0000313" key="1">
    <source>
        <dbReference type="EMBL" id="SMC93548.1"/>
    </source>
</evidence>
<proteinExistence type="predicted"/>
<protein>
    <submittedName>
        <fullName evidence="1">ABC-type glycerol-3-phosphate transport system, substrate-binding protein</fullName>
    </submittedName>
</protein>
<organism evidence="1 2">
    <name type="scientific">Aristaeella lactis</name>
    <dbReference type="NCBI Taxonomy" id="3046383"/>
    <lineage>
        <taxon>Bacteria</taxon>
        <taxon>Bacillati</taxon>
        <taxon>Bacillota</taxon>
        <taxon>Clostridia</taxon>
        <taxon>Eubacteriales</taxon>
        <taxon>Aristaeellaceae</taxon>
        <taxon>Aristaeella</taxon>
    </lineage>
</organism>
<name>A0AC61PQU3_9FIRM</name>
<reference evidence="1" key="1">
    <citation type="submission" date="2017-04" db="EMBL/GenBank/DDBJ databases">
        <authorList>
            <person name="Varghese N."/>
            <person name="Submissions S."/>
        </authorList>
    </citation>
    <scope>NUCLEOTIDE SEQUENCE</scope>
    <source>
        <strain evidence="1">WTE2008</strain>
    </source>
</reference>
<evidence type="ECO:0000313" key="2">
    <source>
        <dbReference type="Proteomes" id="UP000192328"/>
    </source>
</evidence>
<comment type="caution">
    <text evidence="1">The sequence shown here is derived from an EMBL/GenBank/DDBJ whole genome shotgun (WGS) entry which is preliminary data.</text>
</comment>
<keyword evidence="2" id="KW-1185">Reference proteome</keyword>
<sequence>MSRKWRNILIGVLVAVLVIGGIWLLSRSENNFKSKYEGVDLSTDVTGIGRSNTYTAYLEQYKDLPAVTEAVEVDLASFEGEGGEVCADGIMTADESDLTWKVTMPKAGLYNIQLDYLTVESRGIDIEREIAINGEVPFSGASTLSFPRLWTDAGEVRKDNQGNDVRPTQVERFEKQTAYCKDDMGYQTEPYAFYFNEGENELTIRAVNEPVILCAVRLLPIAKFPTYEEYLAAQPEVTMTETGLNYSQTIQGESSKLRSEPSLYARYDRSSALTEPYSVSNTILNYIGGDAWTNPGEWIEWPFSVPEDGYYNISIKARQMYQRGALSARMIYIDGVVPFEDLEAVTFSYRNNWEMRTLSDKDGNPCRFYLTKGDHTIRMEVTLGEMGPILKNVEDSIYRLNQIYRKVLVLTGVNPDRYRDYKLDQVYPEVIEGMDLESKRLYKIVDDTVATTGEKSDRIAAAQTLANQLEKFVEHNERITESFSNFKDNITSLGTAMQNMSESKLDVDLIMVTGENAKIPEVNSNVFQDVIHEIRSCVSSFTIDYNSLGDKYEDTDDVLEIWITTGRDQSTVMKTMVDDSFTAKTGIKVNLKLVLQDAILPAVVAGNGPDITLNLSSWFAVNYAMRHAVEDLTQFDDYEEVTKDFTSSIIEPMIYNDGTHSGVYGLPETMNYPVLFYRKDIMEELGLPIPQTWDEVIAQLPTLQGNSLEFGVSFPDIVNADASILDSMIFQNGGSIYDKDAKRTLVDSEAGVAGFSLYTSLYNDYGLPTVFDFKSRFRSGQMPLGVSNYDMYNQLMVSAPEIRGLWDFTLLPGTKKEDGTIDHTGQTSGLCCMMIATDDEKVKQNAWEFMKWWVSTDTQVRFGREMESILGASARYQTANQEAVKQLAWSGKQLKVLQEQAQYTRGWPEIAGGYSTVRHLINAIRRVINNKEDKRETLLTYARTINEEIKIKRREFNLPID</sequence>
<dbReference type="EMBL" id="FWXZ01000011">
    <property type="protein sequence ID" value="SMC93548.1"/>
    <property type="molecule type" value="Genomic_DNA"/>
</dbReference>
<accession>A0AC61PQU3</accession>
<gene>
    <name evidence="1" type="ORF">SAMN06297397_0093</name>
</gene>